<dbReference type="PANTHER" id="PTHR30149">
    <property type="entry name" value="HYDROGENASE PROTEIN ASSEMBLY PROTEIN HYPD"/>
    <property type="match status" value="1"/>
</dbReference>
<keyword evidence="2" id="KW-0479">Metal-binding</keyword>
<dbReference type="GO" id="GO:0070025">
    <property type="term" value="F:carbon monoxide binding"/>
    <property type="evidence" value="ECO:0007669"/>
    <property type="project" value="TreeGrafter"/>
</dbReference>
<reference evidence="4 5" key="1">
    <citation type="submission" date="2018-10" db="EMBL/GenBank/DDBJ databases">
        <title>Co-occurring genomic capacity for anaerobic methane metabolism and dissimilatory sulfite reduction discovered in the Korarchaeota.</title>
        <authorList>
            <person name="Mckay L.J."/>
            <person name="Dlakic M."/>
            <person name="Fields M.W."/>
            <person name="Delmont T.O."/>
            <person name="Eren A.M."/>
            <person name="Jay Z.J."/>
            <person name="Klingelsmith K.B."/>
            <person name="Rusch D.B."/>
            <person name="Inskeep W.P."/>
        </authorList>
    </citation>
    <scope>NUCLEOTIDE SEQUENCE [LARGE SCALE GENOMIC DNA]</scope>
    <source>
        <strain evidence="4 5">WS</strain>
    </source>
</reference>
<accession>A0A429G6W7</accession>
<evidence type="ECO:0000313" key="5">
    <source>
        <dbReference type="Proteomes" id="UP000278149"/>
    </source>
</evidence>
<dbReference type="NCBIfam" id="TIGR00075">
    <property type="entry name" value="hypD"/>
    <property type="match status" value="1"/>
</dbReference>
<dbReference type="Proteomes" id="UP000278149">
    <property type="component" value="Unassembled WGS sequence"/>
</dbReference>
<evidence type="ECO:0000256" key="1">
    <source>
        <dbReference type="ARBA" id="ARBA00007888"/>
    </source>
</evidence>
<dbReference type="AlphaFoldDB" id="A0A429G6W7"/>
<keyword evidence="3" id="KW-0408">Iron</keyword>
<dbReference type="InterPro" id="IPR042244">
    <property type="entry name" value="HypD_2_sf"/>
</dbReference>
<dbReference type="EMBL" id="RCOR01000018">
    <property type="protein sequence ID" value="RSN69511.1"/>
    <property type="molecule type" value="Genomic_DNA"/>
</dbReference>
<dbReference type="InterPro" id="IPR002780">
    <property type="entry name" value="Hyd_form_HypD"/>
</dbReference>
<evidence type="ECO:0000313" key="4">
    <source>
        <dbReference type="EMBL" id="RSN69511.1"/>
    </source>
</evidence>
<dbReference type="PIRSF" id="PIRSF005622">
    <property type="entry name" value="Hydrgn_mat_hypD"/>
    <property type="match status" value="1"/>
</dbReference>
<sequence>MRSLTDLRSDEIASRISSKIREIAKRVGSVKIMNFCGTHEWTITHYGIRYLMPEEVELVAGPGCPVCITPAYYVDAVVKLAVEGIRVMTFGDAFRLMGTKAMGLPRNLEEAKQDGADVRIVYSVLDAIKIAKDDKESIFFGVGFETTAPATLGPISSRNLPENLSLVIAHRLTPPIMRYVLENYPGSPIRGIIAPGHVSTITGADAWRFVAEEYGIPIVVSGFEPIDVLLSILEIVKQIDRGEAKLFNEYSRAVKASGNERALKVMEETSDVVDAAWRGIGFVPKSGLVLKEKYERYDAFRKYGIKEISKEEWYNDSMPGCKCTEITLGIAKPTECPLFMKVCKPESPYGPCMVSGEGTCLIWAKYGSSEFLSDIAGDI</sequence>
<dbReference type="InterPro" id="IPR042243">
    <property type="entry name" value="HypD_1"/>
</dbReference>
<dbReference type="PANTHER" id="PTHR30149:SF0">
    <property type="entry name" value="HYDROGENASE MATURATION FACTOR HYPD"/>
    <property type="match status" value="1"/>
</dbReference>
<evidence type="ECO:0000256" key="3">
    <source>
        <dbReference type="ARBA" id="ARBA00023004"/>
    </source>
</evidence>
<dbReference type="Pfam" id="PF01924">
    <property type="entry name" value="HypD"/>
    <property type="match status" value="1"/>
</dbReference>
<gene>
    <name evidence="4" type="primary">hypD</name>
    <name evidence="4" type="ORF">D9Q81_02590</name>
</gene>
<proteinExistence type="inferred from homology"/>
<dbReference type="Gene3D" id="3.40.50.11750">
    <property type="entry name" value="HypD, alpha/beta domain 1"/>
    <property type="match status" value="2"/>
</dbReference>
<comment type="similarity">
    <text evidence="1">Belongs to the HypD family.</text>
</comment>
<comment type="caution">
    <text evidence="4">The sequence shown here is derived from an EMBL/GenBank/DDBJ whole genome shotgun (WGS) entry which is preliminary data.</text>
</comment>
<dbReference type="GO" id="GO:0051604">
    <property type="term" value="P:protein maturation"/>
    <property type="evidence" value="ECO:0007669"/>
    <property type="project" value="TreeGrafter"/>
</dbReference>
<dbReference type="Gene3D" id="6.10.20.100">
    <property type="match status" value="1"/>
</dbReference>
<dbReference type="GO" id="GO:0005506">
    <property type="term" value="F:iron ion binding"/>
    <property type="evidence" value="ECO:0007669"/>
    <property type="project" value="TreeGrafter"/>
</dbReference>
<dbReference type="RefSeq" id="WP_125741070.1">
    <property type="nucleotide sequence ID" value="NZ_RCOR01000018.1"/>
</dbReference>
<protein>
    <submittedName>
        <fullName evidence="4">Hydrogenase formation protein HypD</fullName>
    </submittedName>
</protein>
<name>A0A429G6W7_9CREN</name>
<organism evidence="4 5">
    <name type="scientific">Candidatus Korarchaeum cryptofilum</name>
    <dbReference type="NCBI Taxonomy" id="498846"/>
    <lineage>
        <taxon>Archaea</taxon>
        <taxon>Thermoproteota</taxon>
        <taxon>Candidatus Korarchaeia</taxon>
        <taxon>Candidatus Korarchaeales</taxon>
        <taxon>Candidatus Korarchaeaceae</taxon>
        <taxon>Candidatus Korarchaeum</taxon>
    </lineage>
</organism>
<dbReference type="GO" id="GO:0051539">
    <property type="term" value="F:4 iron, 4 sulfur cluster binding"/>
    <property type="evidence" value="ECO:0007669"/>
    <property type="project" value="TreeGrafter"/>
</dbReference>
<evidence type="ECO:0000256" key="2">
    <source>
        <dbReference type="ARBA" id="ARBA00022723"/>
    </source>
</evidence>